<reference evidence="3 4" key="1">
    <citation type="journal article" date="2012" name="J. Bacteriol.">
        <title>Complete Genome Sequence of the BTEX-Degrading Bacterium Pseudoxanthomonas spadix BD-a59.</title>
        <authorList>
            <person name="Lee S.H."/>
            <person name="Jin H.M."/>
            <person name="Lee H.J."/>
            <person name="Kim J.M."/>
            <person name="Jeon C.O."/>
        </authorList>
    </citation>
    <scope>NUCLEOTIDE SEQUENCE [LARGE SCALE GENOMIC DNA]</scope>
    <source>
        <strain evidence="3 4">BD-a59</strain>
    </source>
</reference>
<evidence type="ECO:0000313" key="4">
    <source>
        <dbReference type="Proteomes" id="UP000005870"/>
    </source>
</evidence>
<keyword evidence="4" id="KW-1185">Reference proteome</keyword>
<proteinExistence type="predicted"/>
<evidence type="ECO:0000256" key="2">
    <source>
        <dbReference type="SAM" id="SignalP"/>
    </source>
</evidence>
<feature type="compositionally biased region" description="Basic and acidic residues" evidence="1">
    <location>
        <begin position="25"/>
        <end position="60"/>
    </location>
</feature>
<feature type="chain" id="PRO_5005681990" evidence="2">
    <location>
        <begin position="19"/>
        <end position="84"/>
    </location>
</feature>
<organism evidence="3 4">
    <name type="scientific">Pseudoxanthomonas spadix (strain BD-a59)</name>
    <dbReference type="NCBI Taxonomy" id="1045855"/>
    <lineage>
        <taxon>Bacteria</taxon>
        <taxon>Pseudomonadati</taxon>
        <taxon>Pseudomonadota</taxon>
        <taxon>Gammaproteobacteria</taxon>
        <taxon>Lysobacterales</taxon>
        <taxon>Lysobacteraceae</taxon>
        <taxon>Pseudoxanthomonas</taxon>
    </lineage>
</organism>
<feature type="signal peptide" evidence="2">
    <location>
        <begin position="1"/>
        <end position="18"/>
    </location>
</feature>
<evidence type="ECO:0000313" key="3">
    <source>
        <dbReference type="EMBL" id="AER56784.1"/>
    </source>
</evidence>
<keyword evidence="2" id="KW-0732">Signal</keyword>
<feature type="region of interest" description="Disordered" evidence="1">
    <location>
        <begin position="19"/>
        <end position="84"/>
    </location>
</feature>
<sequence length="84" mass="8777">MLLAGAVAALSTAALALANAGAPQAERKDASSGPARTEDTRSEAEKRAARRAANEKRLKGLDPAASQPAPIEEEEEELKQARKP</sequence>
<dbReference type="STRING" id="1045855.DSC_10700"/>
<dbReference type="Proteomes" id="UP000005870">
    <property type="component" value="Chromosome"/>
</dbReference>
<dbReference type="AlphaFoldDB" id="G7UPH1"/>
<evidence type="ECO:0000256" key="1">
    <source>
        <dbReference type="SAM" id="MobiDB-lite"/>
    </source>
</evidence>
<protein>
    <submittedName>
        <fullName evidence="3">Uncharacterized protein</fullName>
    </submittedName>
</protein>
<gene>
    <name evidence="3" type="ordered locus">DSC_10700</name>
</gene>
<dbReference type="HOGENOM" id="CLU_2525107_0_0_6"/>
<dbReference type="EMBL" id="CP003093">
    <property type="protein sequence ID" value="AER56784.1"/>
    <property type="molecule type" value="Genomic_DNA"/>
</dbReference>
<accession>G7UPH1</accession>
<dbReference type="KEGG" id="psd:DSC_10700"/>
<name>G7UPH1_PSEUP</name>